<evidence type="ECO:0000256" key="2">
    <source>
        <dbReference type="SAM" id="Phobius"/>
    </source>
</evidence>
<feature type="transmembrane region" description="Helical" evidence="2">
    <location>
        <begin position="92"/>
        <end position="117"/>
    </location>
</feature>
<gene>
    <name evidence="3" type="ORF">PHAECO_LOCUS6960</name>
</gene>
<dbReference type="EMBL" id="OU896709">
    <property type="protein sequence ID" value="CAH1160156.1"/>
    <property type="molecule type" value="Genomic_DNA"/>
</dbReference>
<accession>A0A9P0GTZ2</accession>
<evidence type="ECO:0000313" key="4">
    <source>
        <dbReference type="Proteomes" id="UP001153737"/>
    </source>
</evidence>
<keyword evidence="4" id="KW-1185">Reference proteome</keyword>
<reference evidence="3" key="1">
    <citation type="submission" date="2022-01" db="EMBL/GenBank/DDBJ databases">
        <authorList>
            <person name="King R."/>
        </authorList>
    </citation>
    <scope>NUCLEOTIDE SEQUENCE</scope>
</reference>
<feature type="compositionally biased region" description="Polar residues" evidence="1">
    <location>
        <begin position="157"/>
        <end position="171"/>
    </location>
</feature>
<reference evidence="3" key="2">
    <citation type="submission" date="2022-10" db="EMBL/GenBank/DDBJ databases">
        <authorList>
            <consortium name="ENA_rothamsted_submissions"/>
            <consortium name="culmorum"/>
            <person name="King R."/>
        </authorList>
    </citation>
    <scope>NUCLEOTIDE SEQUENCE</scope>
</reference>
<keyword evidence="2" id="KW-1133">Transmembrane helix</keyword>
<feature type="compositionally biased region" description="Basic and acidic residues" evidence="1">
    <location>
        <begin position="173"/>
        <end position="188"/>
    </location>
</feature>
<feature type="region of interest" description="Disordered" evidence="1">
    <location>
        <begin position="153"/>
        <end position="188"/>
    </location>
</feature>
<keyword evidence="2" id="KW-0812">Transmembrane</keyword>
<protein>
    <submittedName>
        <fullName evidence="3">Uncharacterized protein</fullName>
    </submittedName>
</protein>
<evidence type="ECO:0000313" key="3">
    <source>
        <dbReference type="EMBL" id="CAH1160156.1"/>
    </source>
</evidence>
<sequence length="231" mass="26435">MCLGQDITNIEDIQTLSELPLEKLLSLKKVFRPDESQDETIPDAIEKKNSASSPEALALQNQKPMTDRGGNYQYHYEEEYHPKEGKNKIQSIFQISVTALAFLAFGGYLLCLLIHAINSKQHYYSNQNATTAQNVAAIIANRLKRKNVRPRIRKRPNSNAGINSNINTNFNRYRRDGQHNRTRRGAADDSVTDKMYDALINLAEGFTNYHTVDYVHLNRSGIYNIDRTRFL</sequence>
<dbReference type="Proteomes" id="UP001153737">
    <property type="component" value="Chromosome 3"/>
</dbReference>
<organism evidence="3 4">
    <name type="scientific">Phaedon cochleariae</name>
    <name type="common">Mustard beetle</name>
    <dbReference type="NCBI Taxonomy" id="80249"/>
    <lineage>
        <taxon>Eukaryota</taxon>
        <taxon>Metazoa</taxon>
        <taxon>Ecdysozoa</taxon>
        <taxon>Arthropoda</taxon>
        <taxon>Hexapoda</taxon>
        <taxon>Insecta</taxon>
        <taxon>Pterygota</taxon>
        <taxon>Neoptera</taxon>
        <taxon>Endopterygota</taxon>
        <taxon>Coleoptera</taxon>
        <taxon>Polyphaga</taxon>
        <taxon>Cucujiformia</taxon>
        <taxon>Chrysomeloidea</taxon>
        <taxon>Chrysomelidae</taxon>
        <taxon>Chrysomelinae</taxon>
        <taxon>Chrysomelini</taxon>
        <taxon>Phaedon</taxon>
    </lineage>
</organism>
<feature type="region of interest" description="Disordered" evidence="1">
    <location>
        <begin position="38"/>
        <end position="69"/>
    </location>
</feature>
<evidence type="ECO:0000256" key="1">
    <source>
        <dbReference type="SAM" id="MobiDB-lite"/>
    </source>
</evidence>
<name>A0A9P0GTZ2_PHACE</name>
<dbReference type="OrthoDB" id="7676846at2759"/>
<dbReference type="AlphaFoldDB" id="A0A9P0GTZ2"/>
<keyword evidence="2" id="KW-0472">Membrane</keyword>
<proteinExistence type="predicted"/>